<dbReference type="GO" id="GO:0003677">
    <property type="term" value="F:DNA binding"/>
    <property type="evidence" value="ECO:0007669"/>
    <property type="project" value="UniProtKB-KW"/>
</dbReference>
<sequence length="109" mass="12424">MEVCPYIEATFKILGRSWNGLILHYLDKCPDQSAHFSDMKRDLKPITNRALSLKLSELADAQLLVKDVISDNPPSVRYYLTDKGIALAKALVPLEDWAHTHMELEQETQ</sequence>
<evidence type="ECO:0000313" key="8">
    <source>
        <dbReference type="Proteomes" id="UP000652995"/>
    </source>
</evidence>
<evidence type="ECO:0000313" key="5">
    <source>
        <dbReference type="EMBL" id="GGA91675.1"/>
    </source>
</evidence>
<name>A0A240C6D5_9STAP</name>
<evidence type="ECO:0000256" key="2">
    <source>
        <dbReference type="ARBA" id="ARBA00023125"/>
    </source>
</evidence>
<reference evidence="5" key="1">
    <citation type="journal article" date="2014" name="Int. J. Syst. Evol. Microbiol.">
        <title>Complete genome of a new Firmicutes species belonging to the dominant human colonic microbiota ('Ruminococcus bicirculans') reveals two chromosomes and a selective capacity to utilize plant glucans.</title>
        <authorList>
            <consortium name="NISC Comparative Sequencing Program"/>
            <person name="Wegmann U."/>
            <person name="Louis P."/>
            <person name="Goesmann A."/>
            <person name="Henrissat B."/>
            <person name="Duncan S.H."/>
            <person name="Flint H.J."/>
        </authorList>
    </citation>
    <scope>NUCLEOTIDE SEQUENCE</scope>
    <source>
        <strain evidence="5">CCM 4175</strain>
    </source>
</reference>
<dbReference type="PANTHER" id="PTHR33204">
    <property type="entry name" value="TRANSCRIPTIONAL REGULATOR, MARR FAMILY"/>
    <property type="match status" value="1"/>
</dbReference>
<proteinExistence type="predicted"/>
<reference evidence="8" key="3">
    <citation type="journal article" date="2019" name="Int. J. Syst. Evol. Microbiol.">
        <title>The Global Catalogue of Microorganisms (GCM) 10K type strain sequencing project: providing services to taxonomists for standard genome sequencing and annotation.</title>
        <authorList>
            <consortium name="The Broad Institute Genomics Platform"/>
            <consortium name="The Broad Institute Genome Sequencing Center for Infectious Disease"/>
            <person name="Wu L."/>
            <person name="Ma J."/>
        </authorList>
    </citation>
    <scope>NUCLEOTIDE SEQUENCE [LARGE SCALE GENOMIC DNA]</scope>
    <source>
        <strain evidence="8">CCM 4175</strain>
    </source>
</reference>
<dbReference type="Proteomes" id="UP000243706">
    <property type="component" value="Chromosome 1"/>
</dbReference>
<dbReference type="Proteomes" id="UP000652995">
    <property type="component" value="Unassembled WGS sequence"/>
</dbReference>
<organism evidence="6 7">
    <name type="scientific">Staphylococcus muscae</name>
    <dbReference type="NCBI Taxonomy" id="1294"/>
    <lineage>
        <taxon>Bacteria</taxon>
        <taxon>Bacillati</taxon>
        <taxon>Bacillota</taxon>
        <taxon>Bacilli</taxon>
        <taxon>Bacillales</taxon>
        <taxon>Staphylococcaceae</taxon>
        <taxon>Staphylococcus</taxon>
    </lineage>
</organism>
<keyword evidence="1" id="KW-0805">Transcription regulation</keyword>
<dbReference type="PROSITE" id="PS51118">
    <property type="entry name" value="HTH_HXLR"/>
    <property type="match status" value="1"/>
</dbReference>
<dbReference type="SUPFAM" id="SSF46785">
    <property type="entry name" value="Winged helix' DNA-binding domain"/>
    <property type="match status" value="1"/>
</dbReference>
<evidence type="ECO:0000256" key="1">
    <source>
        <dbReference type="ARBA" id="ARBA00023015"/>
    </source>
</evidence>
<dbReference type="Gene3D" id="1.10.10.10">
    <property type="entry name" value="Winged helix-like DNA-binding domain superfamily/Winged helix DNA-binding domain"/>
    <property type="match status" value="1"/>
</dbReference>
<keyword evidence="2" id="KW-0238">DNA-binding</keyword>
<dbReference type="Pfam" id="PF01638">
    <property type="entry name" value="HxlR"/>
    <property type="match status" value="1"/>
</dbReference>
<evidence type="ECO:0000256" key="3">
    <source>
        <dbReference type="ARBA" id="ARBA00023163"/>
    </source>
</evidence>
<reference evidence="5" key="4">
    <citation type="submission" date="2024-05" db="EMBL/GenBank/DDBJ databases">
        <authorList>
            <person name="Sun Q."/>
            <person name="Sedlacek I."/>
        </authorList>
    </citation>
    <scope>NUCLEOTIDE SEQUENCE</scope>
    <source>
        <strain evidence="5">CCM 4175</strain>
    </source>
</reference>
<dbReference type="InterPro" id="IPR036390">
    <property type="entry name" value="WH_DNA-bd_sf"/>
</dbReference>
<protein>
    <submittedName>
        <fullName evidence="5">HxlR family transcriptional regulator</fullName>
    </submittedName>
    <submittedName>
        <fullName evidence="6">Putative transcriptional regulator</fullName>
    </submittedName>
</protein>
<evidence type="ECO:0000313" key="7">
    <source>
        <dbReference type="Proteomes" id="UP000243706"/>
    </source>
</evidence>
<dbReference type="InterPro" id="IPR036388">
    <property type="entry name" value="WH-like_DNA-bd_sf"/>
</dbReference>
<reference evidence="6 7" key="2">
    <citation type="submission" date="2017-06" db="EMBL/GenBank/DDBJ databases">
        <authorList>
            <consortium name="Pathogen Informatics"/>
        </authorList>
    </citation>
    <scope>NUCLEOTIDE SEQUENCE [LARGE SCALE GENOMIC DNA]</scope>
    <source>
        <strain evidence="6 7">NCTC13833</strain>
    </source>
</reference>
<dbReference type="InterPro" id="IPR002577">
    <property type="entry name" value="HTH_HxlR"/>
</dbReference>
<evidence type="ECO:0000313" key="6">
    <source>
        <dbReference type="EMBL" id="SNW03480.1"/>
    </source>
</evidence>
<keyword evidence="3" id="KW-0804">Transcription</keyword>
<dbReference type="EMBL" id="BMCB01000008">
    <property type="protein sequence ID" value="GGA91675.1"/>
    <property type="molecule type" value="Genomic_DNA"/>
</dbReference>
<evidence type="ECO:0000259" key="4">
    <source>
        <dbReference type="PROSITE" id="PS51118"/>
    </source>
</evidence>
<keyword evidence="8" id="KW-1185">Reference proteome</keyword>
<accession>A0A240C6D5</accession>
<dbReference type="OrthoDB" id="9800966at2"/>
<dbReference type="PANTHER" id="PTHR33204:SF37">
    <property type="entry name" value="HTH-TYPE TRANSCRIPTIONAL REGULATOR YODB"/>
    <property type="match status" value="1"/>
</dbReference>
<dbReference type="AlphaFoldDB" id="A0A240C6D5"/>
<dbReference type="KEGG" id="smus:C7J88_04880"/>
<gene>
    <name evidence="6" type="primary">yybR</name>
    <name evidence="5" type="ORF">GCM10007183_14780</name>
    <name evidence="6" type="ORF">SAMEA4412661_01642</name>
</gene>
<dbReference type="RefSeq" id="WP_095117526.1">
    <property type="nucleotide sequence ID" value="NZ_BMCB01000008.1"/>
</dbReference>
<dbReference type="EMBL" id="LT906464">
    <property type="protein sequence ID" value="SNW03480.1"/>
    <property type="molecule type" value="Genomic_DNA"/>
</dbReference>
<feature type="domain" description="HTH hxlR-type" evidence="4">
    <location>
        <begin position="4"/>
        <end position="106"/>
    </location>
</feature>